<reference evidence="1" key="1">
    <citation type="submission" date="2021-01" db="EMBL/GenBank/DDBJ databases">
        <title>Whole genome shotgun sequence of Cellulomonas chitinilytica NBRC 110799.</title>
        <authorList>
            <person name="Komaki H."/>
            <person name="Tamura T."/>
        </authorList>
    </citation>
    <scope>NUCLEOTIDE SEQUENCE</scope>
    <source>
        <strain evidence="1">NBRC 110799</strain>
    </source>
</reference>
<protein>
    <submittedName>
        <fullName evidence="1">Uncharacterized protein</fullName>
    </submittedName>
</protein>
<dbReference type="RefSeq" id="WP_203750423.1">
    <property type="nucleotide sequence ID" value="NZ_BONK01000004.1"/>
</dbReference>
<accession>A0A919NZQ0</accession>
<keyword evidence="2" id="KW-1185">Reference proteome</keyword>
<organism evidence="1 2">
    <name type="scientific">Cellulomonas chitinilytica</name>
    <dbReference type="NCBI Taxonomy" id="398759"/>
    <lineage>
        <taxon>Bacteria</taxon>
        <taxon>Bacillati</taxon>
        <taxon>Actinomycetota</taxon>
        <taxon>Actinomycetes</taxon>
        <taxon>Micrococcales</taxon>
        <taxon>Cellulomonadaceae</taxon>
        <taxon>Cellulomonas</taxon>
    </lineage>
</organism>
<dbReference type="AlphaFoldDB" id="A0A919NZQ0"/>
<comment type="caution">
    <text evidence="1">The sequence shown here is derived from an EMBL/GenBank/DDBJ whole genome shotgun (WGS) entry which is preliminary data.</text>
</comment>
<gene>
    <name evidence="1" type="ORF">Cch01nite_13900</name>
</gene>
<sequence>MTAGGFQRVKAARDAAYLRGNPTPPGRLDTSWVDPSLSLTEALVLIADYHAGYDDRV</sequence>
<evidence type="ECO:0000313" key="2">
    <source>
        <dbReference type="Proteomes" id="UP000632740"/>
    </source>
</evidence>
<dbReference type="Proteomes" id="UP000632740">
    <property type="component" value="Unassembled WGS sequence"/>
</dbReference>
<proteinExistence type="predicted"/>
<dbReference type="EMBL" id="BONK01000004">
    <property type="protein sequence ID" value="GIG20666.1"/>
    <property type="molecule type" value="Genomic_DNA"/>
</dbReference>
<name>A0A919NZQ0_9CELL</name>
<evidence type="ECO:0000313" key="1">
    <source>
        <dbReference type="EMBL" id="GIG20666.1"/>
    </source>
</evidence>